<dbReference type="RefSeq" id="WP_343889196.1">
    <property type="nucleotide sequence ID" value="NZ_BAAAEH010000017.1"/>
</dbReference>
<evidence type="ECO:0000259" key="4">
    <source>
        <dbReference type="PROSITE" id="PS50956"/>
    </source>
</evidence>
<dbReference type="InterPro" id="IPR000485">
    <property type="entry name" value="AsnC-type_HTH_dom"/>
</dbReference>
<dbReference type="PANTHER" id="PTHR30154">
    <property type="entry name" value="LEUCINE-RESPONSIVE REGULATORY PROTEIN"/>
    <property type="match status" value="1"/>
</dbReference>
<keyword evidence="2" id="KW-0238">DNA-binding</keyword>
<dbReference type="EMBL" id="JBDIME010000035">
    <property type="protein sequence ID" value="MEN2792890.1"/>
    <property type="molecule type" value="Genomic_DNA"/>
</dbReference>
<accession>A0ABU9YAQ9</accession>
<dbReference type="SUPFAM" id="SSF46785">
    <property type="entry name" value="Winged helix' DNA-binding domain"/>
    <property type="match status" value="1"/>
</dbReference>
<keyword evidence="1" id="KW-0805">Transcription regulation</keyword>
<reference evidence="5 6" key="1">
    <citation type="submission" date="2024-05" db="EMBL/GenBank/DDBJ databases">
        <authorList>
            <person name="Liu Q."/>
            <person name="Xin Y.-H."/>
        </authorList>
    </citation>
    <scope>NUCLEOTIDE SEQUENCE [LARGE SCALE GENOMIC DNA]</scope>
    <source>
        <strain evidence="5 6">CGMCC 1.10181</strain>
    </source>
</reference>
<sequence>MDPIDRKILNELQADASLAIQELGDRGGLSTNPCWRRIKRMEEAGVIERRVAIINPQALGLGATVFVSIRTNKHNREWLDTLAAGVEQIPEIIECHRMSGTVDYLLKVVVRDIAHYDDVYQRLIKQVPGLEDVSSTFSMERVKFSTAIDAVRCA</sequence>
<name>A0ABU9YAQ9_9SPHN</name>
<dbReference type="Pfam" id="PF13412">
    <property type="entry name" value="HTH_24"/>
    <property type="match status" value="1"/>
</dbReference>
<dbReference type="InterPro" id="IPR011991">
    <property type="entry name" value="ArsR-like_HTH"/>
</dbReference>
<dbReference type="InterPro" id="IPR019888">
    <property type="entry name" value="Tscrpt_reg_AsnC-like"/>
</dbReference>
<evidence type="ECO:0000313" key="5">
    <source>
        <dbReference type="EMBL" id="MEN2792890.1"/>
    </source>
</evidence>
<gene>
    <name evidence="5" type="ORF">ABC974_24895</name>
</gene>
<keyword evidence="3" id="KW-0804">Transcription</keyword>
<keyword evidence="6" id="KW-1185">Reference proteome</keyword>
<dbReference type="SUPFAM" id="SSF54909">
    <property type="entry name" value="Dimeric alpha+beta barrel"/>
    <property type="match status" value="1"/>
</dbReference>
<evidence type="ECO:0000256" key="3">
    <source>
        <dbReference type="ARBA" id="ARBA00023163"/>
    </source>
</evidence>
<evidence type="ECO:0000256" key="1">
    <source>
        <dbReference type="ARBA" id="ARBA00023015"/>
    </source>
</evidence>
<dbReference type="InterPro" id="IPR011008">
    <property type="entry name" value="Dimeric_a/b-barrel"/>
</dbReference>
<protein>
    <submittedName>
        <fullName evidence="5">Lrp/AsnC family transcriptional regulator</fullName>
    </submittedName>
</protein>
<evidence type="ECO:0000256" key="2">
    <source>
        <dbReference type="ARBA" id="ARBA00023125"/>
    </source>
</evidence>
<dbReference type="PANTHER" id="PTHR30154:SF17">
    <property type="entry name" value="DNA-BINDING TRANSCRIPTIONAL ACTIVATOR DECR"/>
    <property type="match status" value="1"/>
</dbReference>
<comment type="caution">
    <text evidence="5">The sequence shown here is derived from an EMBL/GenBank/DDBJ whole genome shotgun (WGS) entry which is preliminary data.</text>
</comment>
<dbReference type="InterPro" id="IPR019887">
    <property type="entry name" value="Tscrpt_reg_AsnC/Lrp_C"/>
</dbReference>
<dbReference type="InterPro" id="IPR036390">
    <property type="entry name" value="WH_DNA-bd_sf"/>
</dbReference>
<dbReference type="PRINTS" id="PR00033">
    <property type="entry name" value="HTHASNC"/>
</dbReference>
<dbReference type="CDD" id="cd00090">
    <property type="entry name" value="HTH_ARSR"/>
    <property type="match status" value="1"/>
</dbReference>
<proteinExistence type="predicted"/>
<dbReference type="Gene3D" id="1.10.10.10">
    <property type="entry name" value="Winged helix-like DNA-binding domain superfamily/Winged helix DNA-binding domain"/>
    <property type="match status" value="1"/>
</dbReference>
<feature type="domain" description="HTH asnC-type" evidence="4">
    <location>
        <begin position="1"/>
        <end position="62"/>
    </location>
</feature>
<dbReference type="Pfam" id="PF01037">
    <property type="entry name" value="AsnC_trans_reg"/>
    <property type="match status" value="1"/>
</dbReference>
<dbReference type="Proteomes" id="UP001419910">
    <property type="component" value="Unassembled WGS sequence"/>
</dbReference>
<dbReference type="PROSITE" id="PS50956">
    <property type="entry name" value="HTH_ASNC_2"/>
    <property type="match status" value="1"/>
</dbReference>
<dbReference type="InterPro" id="IPR036388">
    <property type="entry name" value="WH-like_DNA-bd_sf"/>
</dbReference>
<evidence type="ECO:0000313" key="6">
    <source>
        <dbReference type="Proteomes" id="UP001419910"/>
    </source>
</evidence>
<dbReference type="SMART" id="SM00344">
    <property type="entry name" value="HTH_ASNC"/>
    <property type="match status" value="1"/>
</dbReference>
<dbReference type="Gene3D" id="3.30.70.920">
    <property type="match status" value="1"/>
</dbReference>
<organism evidence="5 6">
    <name type="scientific">Sphingomonas oligophenolica</name>
    <dbReference type="NCBI Taxonomy" id="301154"/>
    <lineage>
        <taxon>Bacteria</taxon>
        <taxon>Pseudomonadati</taxon>
        <taxon>Pseudomonadota</taxon>
        <taxon>Alphaproteobacteria</taxon>
        <taxon>Sphingomonadales</taxon>
        <taxon>Sphingomonadaceae</taxon>
        <taxon>Sphingomonas</taxon>
    </lineage>
</organism>